<proteinExistence type="inferred from homology"/>
<name>A0A2W1L9K8_9BACL</name>
<dbReference type="InterPro" id="IPR000620">
    <property type="entry name" value="EamA_dom"/>
</dbReference>
<sequence length="306" mass="32658">MFTVGRNAWYYVGLLAVAAIWGANFGFSRWALASFDPILFTFLRFGLAVPLFFGLLWWKEGSIGVSVKAGLQLAVIGAVGVAALEIAVTYSIKYTTLANASLLNVAPWPIFAALFAPLFLKERFTSRLAAGGAAALAGVCLIILGGEGGFDPSSDHMLGNGLALMVSVIGALYNLACMPLMRTYSALRVSAWSIAFGSLFMAPFTAGSWAKVDWSGLGSVHYAVLAYNILLATVAAFIIWNACMFRVGAARANFFRYAVPLSAVIAGLVMFGETVTMWQLFGGVFMAAGLVWISTERRQPLETPAG</sequence>
<keyword evidence="4 6" id="KW-1133">Transmembrane helix</keyword>
<feature type="transmembrane region" description="Helical" evidence="6">
    <location>
        <begin position="38"/>
        <end position="58"/>
    </location>
</feature>
<dbReference type="SUPFAM" id="SSF103481">
    <property type="entry name" value="Multidrug resistance efflux transporter EmrE"/>
    <property type="match status" value="2"/>
</dbReference>
<protein>
    <submittedName>
        <fullName evidence="8">EamA/RhaT family transporter</fullName>
    </submittedName>
</protein>
<feature type="transmembrane region" description="Helical" evidence="6">
    <location>
        <begin position="98"/>
        <end position="120"/>
    </location>
</feature>
<dbReference type="PANTHER" id="PTHR32322:SF2">
    <property type="entry name" value="EAMA DOMAIN-CONTAINING PROTEIN"/>
    <property type="match status" value="1"/>
</dbReference>
<keyword evidence="9" id="KW-1185">Reference proteome</keyword>
<dbReference type="InterPro" id="IPR050638">
    <property type="entry name" value="AA-Vitamin_Transporters"/>
</dbReference>
<feature type="transmembrane region" description="Helical" evidence="6">
    <location>
        <begin position="277"/>
        <end position="295"/>
    </location>
</feature>
<reference evidence="8 9" key="1">
    <citation type="submission" date="2018-06" db="EMBL/GenBank/DDBJ databases">
        <title>Paenibacillus imtechensis sp. nov.</title>
        <authorList>
            <person name="Pinnaka A.K."/>
            <person name="Singh H."/>
            <person name="Kaur M."/>
        </authorList>
    </citation>
    <scope>NUCLEOTIDE SEQUENCE [LARGE SCALE GENOMIC DNA]</scope>
    <source>
        <strain evidence="8 9">SMB1</strain>
    </source>
</reference>
<dbReference type="OrthoDB" id="4529062at2"/>
<feature type="transmembrane region" description="Helical" evidence="6">
    <location>
        <begin position="254"/>
        <end position="271"/>
    </location>
</feature>
<gene>
    <name evidence="8" type="ORF">DNH61_12965</name>
</gene>
<feature type="transmembrane region" description="Helical" evidence="6">
    <location>
        <begin position="70"/>
        <end position="92"/>
    </location>
</feature>
<feature type="transmembrane region" description="Helical" evidence="6">
    <location>
        <begin position="127"/>
        <end position="145"/>
    </location>
</feature>
<accession>A0A2W1L9K8</accession>
<evidence type="ECO:0000256" key="4">
    <source>
        <dbReference type="ARBA" id="ARBA00022989"/>
    </source>
</evidence>
<comment type="caution">
    <text evidence="8">The sequence shown here is derived from an EMBL/GenBank/DDBJ whole genome shotgun (WGS) entry which is preliminary data.</text>
</comment>
<dbReference type="EMBL" id="QKRB01000044">
    <property type="protein sequence ID" value="PZD95439.1"/>
    <property type="molecule type" value="Genomic_DNA"/>
</dbReference>
<feature type="transmembrane region" description="Helical" evidence="6">
    <location>
        <begin position="222"/>
        <end position="242"/>
    </location>
</feature>
<keyword evidence="5 6" id="KW-0472">Membrane</keyword>
<evidence type="ECO:0000256" key="6">
    <source>
        <dbReference type="SAM" id="Phobius"/>
    </source>
</evidence>
<evidence type="ECO:0000313" key="8">
    <source>
        <dbReference type="EMBL" id="PZD95439.1"/>
    </source>
</evidence>
<organism evidence="8 9">
    <name type="scientific">Paenibacillus sambharensis</name>
    <dbReference type="NCBI Taxonomy" id="1803190"/>
    <lineage>
        <taxon>Bacteria</taxon>
        <taxon>Bacillati</taxon>
        <taxon>Bacillota</taxon>
        <taxon>Bacilli</taxon>
        <taxon>Bacillales</taxon>
        <taxon>Paenibacillaceae</taxon>
        <taxon>Paenibacillus</taxon>
    </lineage>
</organism>
<evidence type="ECO:0000313" key="9">
    <source>
        <dbReference type="Proteomes" id="UP000249522"/>
    </source>
</evidence>
<feature type="transmembrane region" description="Helical" evidence="6">
    <location>
        <begin position="9"/>
        <end position="32"/>
    </location>
</feature>
<keyword evidence="3 6" id="KW-0812">Transmembrane</keyword>
<evidence type="ECO:0000256" key="2">
    <source>
        <dbReference type="ARBA" id="ARBA00007362"/>
    </source>
</evidence>
<feature type="transmembrane region" description="Helical" evidence="6">
    <location>
        <begin position="189"/>
        <end position="210"/>
    </location>
</feature>
<dbReference type="GO" id="GO:0016020">
    <property type="term" value="C:membrane"/>
    <property type="evidence" value="ECO:0007669"/>
    <property type="project" value="UniProtKB-SubCell"/>
</dbReference>
<feature type="domain" description="EamA" evidence="7">
    <location>
        <begin position="9"/>
        <end position="143"/>
    </location>
</feature>
<comment type="subcellular location">
    <subcellularLocation>
        <location evidence="1">Endomembrane system</location>
        <topology evidence="1">Multi-pass membrane protein</topology>
    </subcellularLocation>
</comment>
<evidence type="ECO:0000256" key="3">
    <source>
        <dbReference type="ARBA" id="ARBA00022692"/>
    </source>
</evidence>
<evidence type="ECO:0000256" key="5">
    <source>
        <dbReference type="ARBA" id="ARBA00023136"/>
    </source>
</evidence>
<dbReference type="Pfam" id="PF00892">
    <property type="entry name" value="EamA"/>
    <property type="match status" value="2"/>
</dbReference>
<feature type="transmembrane region" description="Helical" evidence="6">
    <location>
        <begin position="157"/>
        <end position="177"/>
    </location>
</feature>
<dbReference type="Proteomes" id="UP000249522">
    <property type="component" value="Unassembled WGS sequence"/>
</dbReference>
<evidence type="ECO:0000256" key="1">
    <source>
        <dbReference type="ARBA" id="ARBA00004127"/>
    </source>
</evidence>
<dbReference type="InterPro" id="IPR037185">
    <property type="entry name" value="EmrE-like"/>
</dbReference>
<feature type="domain" description="EamA" evidence="7">
    <location>
        <begin position="158"/>
        <end position="295"/>
    </location>
</feature>
<evidence type="ECO:0000259" key="7">
    <source>
        <dbReference type="Pfam" id="PF00892"/>
    </source>
</evidence>
<dbReference type="AlphaFoldDB" id="A0A2W1L9K8"/>
<dbReference type="PANTHER" id="PTHR32322">
    <property type="entry name" value="INNER MEMBRANE TRANSPORTER"/>
    <property type="match status" value="1"/>
</dbReference>
<comment type="similarity">
    <text evidence="2">Belongs to the EamA transporter family.</text>
</comment>